<keyword evidence="2" id="KW-1185">Reference proteome</keyword>
<dbReference type="OrthoDB" id="301597at2759"/>
<sequence>MFQSGLKVANSTLKKTNTLNYLSKQNKISWYSTNPYNKRWEFKWKKAYYTYPRDGDEHTHVKTPSQSWDSVPMYWAWIQDVTYRWIPHFRMWYERRHRCYDNFNLMFLPAWSATFYQFYDLAFGFKLMTYLPWFLMYVRIRDKCLDPDMKETYLRDMLWKNEEITQYFQEETVHVLDYDMEFDKGFKDPEQFPEFQNKVFQFFNTDTSMCTGHFKMGDVESGATMNLKFKTMPVPGKFRYQVGEPYYFYDLRAEITHNGVFKEVVIVDEKETLNRIRPFLFLI</sequence>
<reference evidence="1 2" key="1">
    <citation type="journal article" date="2015" name="Sci. Rep.">
        <title>Genome of the facultative scuticociliatosis pathogen Pseudocohnilembus persalinus provides insight into its virulence through horizontal gene transfer.</title>
        <authorList>
            <person name="Xiong J."/>
            <person name="Wang G."/>
            <person name="Cheng J."/>
            <person name="Tian M."/>
            <person name="Pan X."/>
            <person name="Warren A."/>
            <person name="Jiang C."/>
            <person name="Yuan D."/>
            <person name="Miao W."/>
        </authorList>
    </citation>
    <scope>NUCLEOTIDE SEQUENCE [LARGE SCALE GENOMIC DNA]</scope>
    <source>
        <strain evidence="1">36N120E</strain>
    </source>
</reference>
<organism evidence="1 2">
    <name type="scientific">Pseudocohnilembus persalinus</name>
    <name type="common">Ciliate</name>
    <dbReference type="NCBI Taxonomy" id="266149"/>
    <lineage>
        <taxon>Eukaryota</taxon>
        <taxon>Sar</taxon>
        <taxon>Alveolata</taxon>
        <taxon>Ciliophora</taxon>
        <taxon>Intramacronucleata</taxon>
        <taxon>Oligohymenophorea</taxon>
        <taxon>Scuticociliatia</taxon>
        <taxon>Philasterida</taxon>
        <taxon>Pseudocohnilembidae</taxon>
        <taxon>Pseudocohnilembus</taxon>
    </lineage>
</organism>
<evidence type="ECO:0000313" key="2">
    <source>
        <dbReference type="Proteomes" id="UP000054937"/>
    </source>
</evidence>
<dbReference type="AlphaFoldDB" id="A0A0V0R1Z5"/>
<dbReference type="Proteomes" id="UP000054937">
    <property type="component" value="Unassembled WGS sequence"/>
</dbReference>
<gene>
    <name evidence="1" type="ORF">PPERSA_13032</name>
</gene>
<protein>
    <submittedName>
        <fullName evidence="1">Uncharacterized protein</fullName>
    </submittedName>
</protein>
<name>A0A0V0R1Z5_PSEPJ</name>
<proteinExistence type="predicted"/>
<accession>A0A0V0R1Z5</accession>
<dbReference type="InParanoid" id="A0A0V0R1Z5"/>
<dbReference type="EMBL" id="LDAU01000063">
    <property type="protein sequence ID" value="KRX08551.1"/>
    <property type="molecule type" value="Genomic_DNA"/>
</dbReference>
<dbReference type="OMA" id="WAWIQDV"/>
<comment type="caution">
    <text evidence="1">The sequence shown here is derived from an EMBL/GenBank/DDBJ whole genome shotgun (WGS) entry which is preliminary data.</text>
</comment>
<evidence type="ECO:0000313" key="1">
    <source>
        <dbReference type="EMBL" id="KRX08551.1"/>
    </source>
</evidence>